<dbReference type="Proteomes" id="UP000431744">
    <property type="component" value="Unassembled WGS sequence"/>
</dbReference>
<evidence type="ECO:0000256" key="5">
    <source>
        <dbReference type="ARBA" id="ARBA00023136"/>
    </source>
</evidence>
<feature type="transmembrane region" description="Helical" evidence="6">
    <location>
        <begin position="245"/>
        <end position="267"/>
    </location>
</feature>
<reference evidence="8 9" key="1">
    <citation type="submission" date="2019-09" db="EMBL/GenBank/DDBJ databases">
        <title>Phylogeny of genus Pseudoclavibacter and closely related genus.</title>
        <authorList>
            <person name="Li Y."/>
        </authorList>
    </citation>
    <scope>NUCLEOTIDE SEQUENCE [LARGE SCALE GENOMIC DNA]</scope>
    <source>
        <strain evidence="8 9">EGI 60007</strain>
    </source>
</reference>
<dbReference type="OrthoDB" id="9810239at2"/>
<feature type="transmembrane region" description="Helical" evidence="6">
    <location>
        <begin position="219"/>
        <end position="239"/>
    </location>
</feature>
<gene>
    <name evidence="8" type="ORF">F8O04_11620</name>
</gene>
<dbReference type="PANTHER" id="PTHR32322:SF2">
    <property type="entry name" value="EAMA DOMAIN-CONTAINING PROTEIN"/>
    <property type="match status" value="1"/>
</dbReference>
<evidence type="ECO:0000256" key="6">
    <source>
        <dbReference type="SAM" id="Phobius"/>
    </source>
</evidence>
<comment type="caution">
    <text evidence="8">The sequence shown here is derived from an EMBL/GenBank/DDBJ whole genome shotgun (WGS) entry which is preliminary data.</text>
</comment>
<keyword evidence="9" id="KW-1185">Reference proteome</keyword>
<dbReference type="InterPro" id="IPR050638">
    <property type="entry name" value="AA-Vitamin_Transporters"/>
</dbReference>
<feature type="transmembrane region" description="Helical" evidence="6">
    <location>
        <begin position="279"/>
        <end position="300"/>
    </location>
</feature>
<accession>A0A6H9WCD2</accession>
<dbReference type="AlphaFoldDB" id="A0A6H9WCD2"/>
<protein>
    <submittedName>
        <fullName evidence="8">DMT family transporter</fullName>
    </submittedName>
</protein>
<dbReference type="GO" id="GO:0016020">
    <property type="term" value="C:membrane"/>
    <property type="evidence" value="ECO:0007669"/>
    <property type="project" value="UniProtKB-SubCell"/>
</dbReference>
<evidence type="ECO:0000256" key="2">
    <source>
        <dbReference type="ARBA" id="ARBA00007362"/>
    </source>
</evidence>
<keyword evidence="4 6" id="KW-1133">Transmembrane helix</keyword>
<feature type="domain" description="EamA" evidence="7">
    <location>
        <begin position="251"/>
        <end position="387"/>
    </location>
</feature>
<evidence type="ECO:0000256" key="4">
    <source>
        <dbReference type="ARBA" id="ARBA00022989"/>
    </source>
</evidence>
<feature type="transmembrane region" description="Helical" evidence="6">
    <location>
        <begin position="91"/>
        <end position="113"/>
    </location>
</feature>
<feature type="transmembrane region" description="Helical" evidence="6">
    <location>
        <begin position="320"/>
        <end position="339"/>
    </location>
</feature>
<name>A0A6H9WCD2_9MICO</name>
<dbReference type="PANTHER" id="PTHR32322">
    <property type="entry name" value="INNER MEMBRANE TRANSPORTER"/>
    <property type="match status" value="1"/>
</dbReference>
<keyword evidence="5 6" id="KW-0472">Membrane</keyword>
<evidence type="ECO:0000313" key="9">
    <source>
        <dbReference type="Proteomes" id="UP000431744"/>
    </source>
</evidence>
<organism evidence="8 9">
    <name type="scientific">Pseudoclavibacter endophyticus</name>
    <dbReference type="NCBI Taxonomy" id="1778590"/>
    <lineage>
        <taxon>Bacteria</taxon>
        <taxon>Bacillati</taxon>
        <taxon>Actinomycetota</taxon>
        <taxon>Actinomycetes</taxon>
        <taxon>Micrococcales</taxon>
        <taxon>Microbacteriaceae</taxon>
        <taxon>Pseudoclavibacter</taxon>
    </lineage>
</organism>
<proteinExistence type="inferred from homology"/>
<feature type="transmembrane region" description="Helical" evidence="6">
    <location>
        <begin position="161"/>
        <end position="183"/>
    </location>
</feature>
<dbReference type="InterPro" id="IPR000620">
    <property type="entry name" value="EamA_dom"/>
</dbReference>
<dbReference type="InterPro" id="IPR037185">
    <property type="entry name" value="EmrE-like"/>
</dbReference>
<feature type="transmembrane region" description="Helical" evidence="6">
    <location>
        <begin position="189"/>
        <end position="212"/>
    </location>
</feature>
<evidence type="ECO:0000313" key="8">
    <source>
        <dbReference type="EMBL" id="KAB1648340.1"/>
    </source>
</evidence>
<feature type="transmembrane region" description="Helical" evidence="6">
    <location>
        <begin position="133"/>
        <end position="149"/>
    </location>
</feature>
<feature type="transmembrane region" description="Helical" evidence="6">
    <location>
        <begin position="346"/>
        <end position="366"/>
    </location>
</feature>
<evidence type="ECO:0000259" key="7">
    <source>
        <dbReference type="Pfam" id="PF00892"/>
    </source>
</evidence>
<comment type="subcellular location">
    <subcellularLocation>
        <location evidence="1">Membrane</location>
        <topology evidence="1">Multi-pass membrane protein</topology>
    </subcellularLocation>
</comment>
<keyword evidence="3 6" id="KW-0812">Transmembrane</keyword>
<feature type="domain" description="EamA" evidence="7">
    <location>
        <begin position="94"/>
        <end position="235"/>
    </location>
</feature>
<evidence type="ECO:0000256" key="3">
    <source>
        <dbReference type="ARBA" id="ARBA00022692"/>
    </source>
</evidence>
<evidence type="ECO:0000256" key="1">
    <source>
        <dbReference type="ARBA" id="ARBA00004141"/>
    </source>
</evidence>
<comment type="similarity">
    <text evidence="2">Belongs to the EamA transporter family.</text>
</comment>
<dbReference type="Pfam" id="PF00892">
    <property type="entry name" value="EamA"/>
    <property type="match status" value="2"/>
</dbReference>
<feature type="transmembrane region" description="Helical" evidence="6">
    <location>
        <begin position="372"/>
        <end position="390"/>
    </location>
</feature>
<dbReference type="SUPFAM" id="SSF103481">
    <property type="entry name" value="Multidrug resistance efflux transporter EmrE"/>
    <property type="match status" value="2"/>
</dbReference>
<dbReference type="EMBL" id="WBJY01000002">
    <property type="protein sequence ID" value="KAB1648340.1"/>
    <property type="molecule type" value="Genomic_DNA"/>
</dbReference>
<sequence>MLAWCIRRLEVDRRGSDRANSTWCQQRPRYTPGTSDISLVGAVIASTSRASPSPRNGCSAPGAVMVHQRSTVARVTTDDAAAERSRRASRLAWAGIALGVLSSICYATVNALLRSIAGEVDPFVGAMVRQLPLLAALVVGALVLRPVALNPARAEFIGPRAAAALFVTGIVALFIGNAILFYALDWVGLGISTAGYLGGLLLGSGLISWVFLNERPKPLEFVGMGAIALGLWLTSQAAPPMGDQAWVAVVGFLLAVVTGVCYSISNAVSRSSQRTPGRFIATLGLITLGAVVSVFVFLLIRDGFDLTVTFGTVTGFQLAVLLLAGLVNGAALVSITVAVHHATVTTVSMLNSLVLVFGIVFGFLFFDEPVTLFLAAGSLCILAGVIIGQLRFRRGTPTVGPPA</sequence>